<feature type="compositionally biased region" description="Basic and acidic residues" evidence="1">
    <location>
        <begin position="485"/>
        <end position="534"/>
    </location>
</feature>
<name>A0A921ZBC8_MANSE</name>
<evidence type="ECO:0000256" key="2">
    <source>
        <dbReference type="SAM" id="SignalP"/>
    </source>
</evidence>
<sequence>MKSFMLIILLFGLHYGNAQRNFQEIPEAPRLPDLDYDSLPEFIRKYLPTEKPESRIKLNQPKKAVPRTYGMKLNNGQGVVWDDLLPARMSYHVGDKDTGRHSEKDIDDIIDEMINKIDKQTPKPDTNGIEVTTYPSEKTTPQTEKYFKTTEAPKSTAKPEKETSEKELLNKIGSKLDDIIIKDVNKLIKLPHEGNGTSEDNESNSEKDLAKTKITEKPSRDEQKPALPQILELLIQNDELWQWLSETIAKYLEILIARIGAVVQEEVELLIQEYFESHDCACKANNNSRHDTNGKGDKKHELDKKEEQKNTTGIAKLSPNPEDLDNKGETQKNDSNVNKEIKDSDNNNVTVDDNISKHNKDKHPESNKGDNKTEKVHEKTIIYGNSVGNERVTNVFIFHMNSDDKPSISSENGTGSYTINFDKNPASINDKNKPNQDNSETETVNTESTKVPDSTKENNKVTTESPTETTKDHVSEDTDLTTKMTGDKEEDVSKELTTEAITPEKEVDSEDTKDINNKDEEKESAEVKEEEITTKNDTGVADEAEKCVKDEKL</sequence>
<dbReference type="AlphaFoldDB" id="A0A921ZBC8"/>
<evidence type="ECO:0000313" key="4">
    <source>
        <dbReference type="Proteomes" id="UP000791440"/>
    </source>
</evidence>
<evidence type="ECO:0000256" key="1">
    <source>
        <dbReference type="SAM" id="MobiDB-lite"/>
    </source>
</evidence>
<reference evidence="3" key="2">
    <citation type="submission" date="2020-12" db="EMBL/GenBank/DDBJ databases">
        <authorList>
            <person name="Kanost M."/>
        </authorList>
    </citation>
    <scope>NUCLEOTIDE SEQUENCE</scope>
</reference>
<feature type="region of interest" description="Disordered" evidence="1">
    <location>
        <begin position="191"/>
        <end position="223"/>
    </location>
</feature>
<feature type="compositionally biased region" description="Polar residues" evidence="1">
    <location>
        <begin position="407"/>
        <end position="429"/>
    </location>
</feature>
<feature type="compositionally biased region" description="Basic and acidic residues" evidence="1">
    <location>
        <begin position="204"/>
        <end position="223"/>
    </location>
</feature>
<proteinExistence type="predicted"/>
<keyword evidence="4" id="KW-1185">Reference proteome</keyword>
<comment type="caution">
    <text evidence="3">The sequence shown here is derived from an EMBL/GenBank/DDBJ whole genome shotgun (WGS) entry which is preliminary data.</text>
</comment>
<feature type="region of interest" description="Disordered" evidence="1">
    <location>
        <begin position="402"/>
        <end position="553"/>
    </location>
</feature>
<reference evidence="3" key="1">
    <citation type="journal article" date="2016" name="Insect Biochem. Mol. Biol.">
        <title>Multifaceted biological insights from a draft genome sequence of the tobacco hornworm moth, Manduca sexta.</title>
        <authorList>
            <person name="Kanost M.R."/>
            <person name="Arrese E.L."/>
            <person name="Cao X."/>
            <person name="Chen Y.R."/>
            <person name="Chellapilla S."/>
            <person name="Goldsmith M.R."/>
            <person name="Grosse-Wilde E."/>
            <person name="Heckel D.G."/>
            <person name="Herndon N."/>
            <person name="Jiang H."/>
            <person name="Papanicolaou A."/>
            <person name="Qu J."/>
            <person name="Soulages J.L."/>
            <person name="Vogel H."/>
            <person name="Walters J."/>
            <person name="Waterhouse R.M."/>
            <person name="Ahn S.J."/>
            <person name="Almeida F.C."/>
            <person name="An C."/>
            <person name="Aqrawi P."/>
            <person name="Bretschneider A."/>
            <person name="Bryant W.B."/>
            <person name="Bucks S."/>
            <person name="Chao H."/>
            <person name="Chevignon G."/>
            <person name="Christen J.M."/>
            <person name="Clarke D.F."/>
            <person name="Dittmer N.T."/>
            <person name="Ferguson L.C.F."/>
            <person name="Garavelou S."/>
            <person name="Gordon K.H.J."/>
            <person name="Gunaratna R.T."/>
            <person name="Han Y."/>
            <person name="Hauser F."/>
            <person name="He Y."/>
            <person name="Heidel-Fischer H."/>
            <person name="Hirsh A."/>
            <person name="Hu Y."/>
            <person name="Jiang H."/>
            <person name="Kalra D."/>
            <person name="Klinner C."/>
            <person name="Konig C."/>
            <person name="Kovar C."/>
            <person name="Kroll A.R."/>
            <person name="Kuwar S.S."/>
            <person name="Lee S.L."/>
            <person name="Lehman R."/>
            <person name="Li K."/>
            <person name="Li Z."/>
            <person name="Liang H."/>
            <person name="Lovelace S."/>
            <person name="Lu Z."/>
            <person name="Mansfield J.H."/>
            <person name="McCulloch K.J."/>
            <person name="Mathew T."/>
            <person name="Morton B."/>
            <person name="Muzny D.M."/>
            <person name="Neunemann D."/>
            <person name="Ongeri F."/>
            <person name="Pauchet Y."/>
            <person name="Pu L.L."/>
            <person name="Pyrousis I."/>
            <person name="Rao X.J."/>
            <person name="Redding A."/>
            <person name="Roesel C."/>
            <person name="Sanchez-Gracia A."/>
            <person name="Schaack S."/>
            <person name="Shukla A."/>
            <person name="Tetreau G."/>
            <person name="Wang Y."/>
            <person name="Xiong G.H."/>
            <person name="Traut W."/>
            <person name="Walsh T.K."/>
            <person name="Worley K.C."/>
            <person name="Wu D."/>
            <person name="Wu W."/>
            <person name="Wu Y.Q."/>
            <person name="Zhang X."/>
            <person name="Zou Z."/>
            <person name="Zucker H."/>
            <person name="Briscoe A.D."/>
            <person name="Burmester T."/>
            <person name="Clem R.J."/>
            <person name="Feyereisen R."/>
            <person name="Grimmelikhuijzen C.J.P."/>
            <person name="Hamodrakas S.J."/>
            <person name="Hansson B.S."/>
            <person name="Huguet E."/>
            <person name="Jermiin L.S."/>
            <person name="Lan Q."/>
            <person name="Lehman H.K."/>
            <person name="Lorenzen M."/>
            <person name="Merzendorfer H."/>
            <person name="Michalopoulos I."/>
            <person name="Morton D.B."/>
            <person name="Muthukrishnan S."/>
            <person name="Oakeshott J.G."/>
            <person name="Palmer W."/>
            <person name="Park Y."/>
            <person name="Passarelli A.L."/>
            <person name="Rozas J."/>
            <person name="Schwartz L.M."/>
            <person name="Smith W."/>
            <person name="Southgate A."/>
            <person name="Vilcinskas A."/>
            <person name="Vogt R."/>
            <person name="Wang P."/>
            <person name="Werren J."/>
            <person name="Yu X.Q."/>
            <person name="Zhou J.J."/>
            <person name="Brown S.J."/>
            <person name="Scherer S.E."/>
            <person name="Richards S."/>
            <person name="Blissard G.W."/>
        </authorList>
    </citation>
    <scope>NUCLEOTIDE SEQUENCE</scope>
</reference>
<evidence type="ECO:0000313" key="3">
    <source>
        <dbReference type="EMBL" id="KAG6454679.1"/>
    </source>
</evidence>
<feature type="chain" id="PRO_5037732685" evidence="2">
    <location>
        <begin position="19"/>
        <end position="553"/>
    </location>
</feature>
<dbReference type="Proteomes" id="UP000791440">
    <property type="component" value="Unassembled WGS sequence"/>
</dbReference>
<gene>
    <name evidence="3" type="ORF">O3G_MSEX008806</name>
</gene>
<organism evidence="3 4">
    <name type="scientific">Manduca sexta</name>
    <name type="common">Tobacco hawkmoth</name>
    <name type="synonym">Tobacco hornworm</name>
    <dbReference type="NCBI Taxonomy" id="7130"/>
    <lineage>
        <taxon>Eukaryota</taxon>
        <taxon>Metazoa</taxon>
        <taxon>Ecdysozoa</taxon>
        <taxon>Arthropoda</taxon>
        <taxon>Hexapoda</taxon>
        <taxon>Insecta</taxon>
        <taxon>Pterygota</taxon>
        <taxon>Neoptera</taxon>
        <taxon>Endopterygota</taxon>
        <taxon>Lepidoptera</taxon>
        <taxon>Glossata</taxon>
        <taxon>Ditrysia</taxon>
        <taxon>Bombycoidea</taxon>
        <taxon>Sphingidae</taxon>
        <taxon>Sphinginae</taxon>
        <taxon>Sphingini</taxon>
        <taxon>Manduca</taxon>
    </lineage>
</organism>
<feature type="signal peptide" evidence="2">
    <location>
        <begin position="1"/>
        <end position="18"/>
    </location>
</feature>
<feature type="compositionally biased region" description="Basic and acidic residues" evidence="1">
    <location>
        <begin position="543"/>
        <end position="553"/>
    </location>
</feature>
<feature type="compositionally biased region" description="Basic and acidic residues" evidence="1">
    <location>
        <begin position="324"/>
        <end position="345"/>
    </location>
</feature>
<feature type="compositionally biased region" description="Polar residues" evidence="1">
    <location>
        <begin position="129"/>
        <end position="143"/>
    </location>
</feature>
<feature type="region of interest" description="Disordered" evidence="1">
    <location>
        <begin position="284"/>
        <end position="376"/>
    </location>
</feature>
<feature type="compositionally biased region" description="Basic and acidic residues" evidence="1">
    <location>
        <begin position="288"/>
        <end position="309"/>
    </location>
</feature>
<feature type="compositionally biased region" description="Basic and acidic residues" evidence="1">
    <location>
        <begin position="354"/>
        <end position="376"/>
    </location>
</feature>
<dbReference type="EMBL" id="JH668472">
    <property type="protein sequence ID" value="KAG6454679.1"/>
    <property type="molecule type" value="Genomic_DNA"/>
</dbReference>
<feature type="region of interest" description="Disordered" evidence="1">
    <location>
        <begin position="118"/>
        <end position="165"/>
    </location>
</feature>
<keyword evidence="2" id="KW-0732">Signal</keyword>
<protein>
    <submittedName>
        <fullName evidence="3">Uncharacterized protein</fullName>
    </submittedName>
</protein>
<accession>A0A921ZBC8</accession>